<evidence type="ECO:0000256" key="2">
    <source>
        <dbReference type="ARBA" id="ARBA00022692"/>
    </source>
</evidence>
<dbReference type="Proteomes" id="UP000801492">
    <property type="component" value="Unassembled WGS sequence"/>
</dbReference>
<feature type="transmembrane region" description="Helical" evidence="6">
    <location>
        <begin position="267"/>
        <end position="294"/>
    </location>
</feature>
<dbReference type="CDD" id="cd20069">
    <property type="entry name" value="5TM_Oxa1-like"/>
    <property type="match status" value="1"/>
</dbReference>
<evidence type="ECO:0000256" key="3">
    <source>
        <dbReference type="ARBA" id="ARBA00022989"/>
    </source>
</evidence>
<keyword evidence="2 5" id="KW-0812">Transmembrane</keyword>
<evidence type="ECO:0000259" key="7">
    <source>
        <dbReference type="Pfam" id="PF02096"/>
    </source>
</evidence>
<dbReference type="GO" id="GO:0032977">
    <property type="term" value="F:membrane insertase activity"/>
    <property type="evidence" value="ECO:0007669"/>
    <property type="project" value="InterPro"/>
</dbReference>
<feature type="transmembrane region" description="Helical" evidence="6">
    <location>
        <begin position="235"/>
        <end position="255"/>
    </location>
</feature>
<evidence type="ECO:0000256" key="4">
    <source>
        <dbReference type="ARBA" id="ARBA00023136"/>
    </source>
</evidence>
<accession>A0A8K0D834</accession>
<protein>
    <recommendedName>
        <fullName evidence="7">Membrane insertase YidC/Oxa/ALB C-terminal domain-containing protein</fullName>
    </recommendedName>
</protein>
<feature type="transmembrane region" description="Helical" evidence="6">
    <location>
        <begin position="181"/>
        <end position="201"/>
    </location>
</feature>
<dbReference type="InterPro" id="IPR001708">
    <property type="entry name" value="YidC/ALB3/OXA1/COX18"/>
</dbReference>
<comment type="similarity">
    <text evidence="5">Belongs to the OXA1/ALB3/YidC family.</text>
</comment>
<proteinExistence type="inferred from homology"/>
<name>A0A8K0D834_IGNLU</name>
<dbReference type="InterPro" id="IPR028055">
    <property type="entry name" value="YidC/Oxa/ALB_C"/>
</dbReference>
<reference evidence="8" key="1">
    <citation type="submission" date="2019-08" db="EMBL/GenBank/DDBJ databases">
        <title>The genome of the North American firefly Photinus pyralis.</title>
        <authorList>
            <consortium name="Photinus pyralis genome working group"/>
            <person name="Fallon T.R."/>
            <person name="Sander Lower S.E."/>
            <person name="Weng J.-K."/>
        </authorList>
    </citation>
    <scope>NUCLEOTIDE SEQUENCE</scope>
    <source>
        <strain evidence="8">TRF0915ILg1</strain>
        <tissue evidence="8">Whole body</tissue>
    </source>
</reference>
<evidence type="ECO:0000256" key="6">
    <source>
        <dbReference type="SAM" id="Phobius"/>
    </source>
</evidence>
<gene>
    <name evidence="8" type="ORF">ILUMI_07085</name>
</gene>
<evidence type="ECO:0000256" key="1">
    <source>
        <dbReference type="ARBA" id="ARBA00004141"/>
    </source>
</evidence>
<dbReference type="Pfam" id="PF02096">
    <property type="entry name" value="60KD_IMP"/>
    <property type="match status" value="1"/>
</dbReference>
<evidence type="ECO:0000313" key="9">
    <source>
        <dbReference type="Proteomes" id="UP000801492"/>
    </source>
</evidence>
<dbReference type="PANTHER" id="PTHR12428">
    <property type="entry name" value="OXA1"/>
    <property type="match status" value="1"/>
</dbReference>
<dbReference type="GO" id="GO:0032979">
    <property type="term" value="P:protein insertion into mitochondrial inner membrane from matrix"/>
    <property type="evidence" value="ECO:0007669"/>
    <property type="project" value="TreeGrafter"/>
</dbReference>
<dbReference type="GO" id="GO:0005743">
    <property type="term" value="C:mitochondrial inner membrane"/>
    <property type="evidence" value="ECO:0007669"/>
    <property type="project" value="TreeGrafter"/>
</dbReference>
<comment type="subcellular location">
    <subcellularLocation>
        <location evidence="1 5">Membrane</location>
        <topology evidence="1 5">Multi-pass membrane protein</topology>
    </subcellularLocation>
</comment>
<sequence length="350" mass="40410">MSYSVIFRNVRHVSSYSTKNFYLCNVSSALFKTHSFNERKLECKRNFSFQSSIESIIKTQTGIFRTISESTPVEYLQNFVVDVHDITGLPWWATVMCTTVLLRSSVTVPLAIYQNYILGKVHHIQSELSELAKELRNEVAIAVKLYNWDEKTAQYHFKRSLKKQWNSLVIRENCHPVKASLLIWFQIPMWICFSVALRNLVYILPKTDVNAQIIFNELSVEGFGWIVDLTQADPFFILPVAMGLINLAIVELQFLSKPNEPTKLQRYVLNFFRGFSIFMIPVTACVPSCVALYWTTSSMYGLAQNLILLSPKVKRFCHIPQTSSELEKPYTHIFNGIKRRVNSISNLRIL</sequence>
<dbReference type="OrthoDB" id="2148490at2759"/>
<keyword evidence="9" id="KW-1185">Reference proteome</keyword>
<dbReference type="EMBL" id="VTPC01003051">
    <property type="protein sequence ID" value="KAF2899096.1"/>
    <property type="molecule type" value="Genomic_DNA"/>
</dbReference>
<evidence type="ECO:0000313" key="8">
    <source>
        <dbReference type="EMBL" id="KAF2899096.1"/>
    </source>
</evidence>
<comment type="caution">
    <text evidence="8">The sequence shown here is derived from an EMBL/GenBank/DDBJ whole genome shotgun (WGS) entry which is preliminary data.</text>
</comment>
<dbReference type="AlphaFoldDB" id="A0A8K0D834"/>
<evidence type="ECO:0000256" key="5">
    <source>
        <dbReference type="RuleBase" id="RU003945"/>
    </source>
</evidence>
<dbReference type="PANTHER" id="PTHR12428:SF65">
    <property type="entry name" value="CYTOCHROME C OXIDASE ASSEMBLY PROTEIN COX18, MITOCHONDRIAL"/>
    <property type="match status" value="1"/>
</dbReference>
<dbReference type="GO" id="GO:0033617">
    <property type="term" value="P:mitochondrial respiratory chain complex IV assembly"/>
    <property type="evidence" value="ECO:0007669"/>
    <property type="project" value="TreeGrafter"/>
</dbReference>
<keyword evidence="3 6" id="KW-1133">Transmembrane helix</keyword>
<feature type="domain" description="Membrane insertase YidC/Oxa/ALB C-terminal" evidence="7">
    <location>
        <begin position="91"/>
        <end position="308"/>
    </location>
</feature>
<keyword evidence="4 6" id="KW-0472">Membrane</keyword>
<organism evidence="8 9">
    <name type="scientific">Ignelater luminosus</name>
    <name type="common">Cucubano</name>
    <name type="synonym">Pyrophorus luminosus</name>
    <dbReference type="NCBI Taxonomy" id="2038154"/>
    <lineage>
        <taxon>Eukaryota</taxon>
        <taxon>Metazoa</taxon>
        <taxon>Ecdysozoa</taxon>
        <taxon>Arthropoda</taxon>
        <taxon>Hexapoda</taxon>
        <taxon>Insecta</taxon>
        <taxon>Pterygota</taxon>
        <taxon>Neoptera</taxon>
        <taxon>Endopterygota</taxon>
        <taxon>Coleoptera</taxon>
        <taxon>Polyphaga</taxon>
        <taxon>Elateriformia</taxon>
        <taxon>Elateroidea</taxon>
        <taxon>Elateridae</taxon>
        <taxon>Agrypninae</taxon>
        <taxon>Pyrophorini</taxon>
        <taxon>Ignelater</taxon>
    </lineage>
</organism>